<evidence type="ECO:0000256" key="6">
    <source>
        <dbReference type="ARBA" id="ARBA00022692"/>
    </source>
</evidence>
<dbReference type="GO" id="GO:0016705">
    <property type="term" value="F:oxidoreductase activity, acting on paired donors, with incorporation or reduction of molecular oxygen"/>
    <property type="evidence" value="ECO:0007669"/>
    <property type="project" value="InterPro"/>
</dbReference>
<comment type="caution">
    <text evidence="13">The sequence shown here is derived from an EMBL/GenBank/DDBJ whole genome shotgun (WGS) entry which is preliminary data.</text>
</comment>
<dbReference type="GO" id="GO:0004497">
    <property type="term" value="F:monooxygenase activity"/>
    <property type="evidence" value="ECO:0007669"/>
    <property type="project" value="UniProtKB-KW"/>
</dbReference>
<protein>
    <recommendedName>
        <fullName evidence="15">Cytochrome P450</fullName>
    </recommendedName>
</protein>
<evidence type="ECO:0000256" key="3">
    <source>
        <dbReference type="ARBA" id="ARBA00005179"/>
    </source>
</evidence>
<comment type="subcellular location">
    <subcellularLocation>
        <location evidence="2">Membrane</location>
    </subcellularLocation>
</comment>
<dbReference type="GO" id="GO:0020037">
    <property type="term" value="F:heme binding"/>
    <property type="evidence" value="ECO:0007669"/>
    <property type="project" value="InterPro"/>
</dbReference>
<name>A0AAD5Y859_9APHY</name>
<evidence type="ECO:0000256" key="7">
    <source>
        <dbReference type="ARBA" id="ARBA00022723"/>
    </source>
</evidence>
<keyword evidence="6" id="KW-0812">Transmembrane</keyword>
<keyword evidence="9" id="KW-0560">Oxidoreductase</keyword>
<evidence type="ECO:0000256" key="8">
    <source>
        <dbReference type="ARBA" id="ARBA00022989"/>
    </source>
</evidence>
<keyword evidence="10" id="KW-0408">Iron</keyword>
<dbReference type="Proteomes" id="UP001212997">
    <property type="component" value="Unassembled WGS sequence"/>
</dbReference>
<accession>A0AAD5Y859</accession>
<keyword evidence="5" id="KW-0349">Heme</keyword>
<evidence type="ECO:0000256" key="2">
    <source>
        <dbReference type="ARBA" id="ARBA00004370"/>
    </source>
</evidence>
<dbReference type="InterPro" id="IPR001128">
    <property type="entry name" value="Cyt_P450"/>
</dbReference>
<evidence type="ECO:0000256" key="9">
    <source>
        <dbReference type="ARBA" id="ARBA00023002"/>
    </source>
</evidence>
<dbReference type="InterPro" id="IPR002401">
    <property type="entry name" value="Cyt_P450_E_grp-I"/>
</dbReference>
<reference evidence="13" key="1">
    <citation type="submission" date="2022-07" db="EMBL/GenBank/DDBJ databases">
        <title>Genome Sequence of Physisporinus lineatus.</title>
        <authorList>
            <person name="Buettner E."/>
        </authorList>
    </citation>
    <scope>NUCLEOTIDE SEQUENCE</scope>
    <source>
        <strain evidence="13">VT162</strain>
    </source>
</reference>
<gene>
    <name evidence="13" type="ORF">NLI96_g12471</name>
</gene>
<dbReference type="InterPro" id="IPR036396">
    <property type="entry name" value="Cyt_P450_sf"/>
</dbReference>
<dbReference type="GO" id="GO:0016020">
    <property type="term" value="C:membrane"/>
    <property type="evidence" value="ECO:0007669"/>
    <property type="project" value="UniProtKB-SubCell"/>
</dbReference>
<proteinExistence type="inferred from homology"/>
<evidence type="ECO:0000256" key="5">
    <source>
        <dbReference type="ARBA" id="ARBA00022617"/>
    </source>
</evidence>
<evidence type="ECO:0000256" key="1">
    <source>
        <dbReference type="ARBA" id="ARBA00001971"/>
    </source>
</evidence>
<keyword evidence="11" id="KW-0503">Monooxygenase</keyword>
<sequence length="470" mass="53691">MFDMPQMQMWKQYAKWSKVYGKIMYLDLPFQPTIILGSFKACVDLLEKRSNIYSDRTRIVMYELMKWDFHFGFLRYGSKWRVSRRSFHQYFNQNATTNYRSIQVDQNRRFLRRALQENVDLRKLTRLLTAATVYKIVYGIDIEDMDDENVQLAEMSMKGLGLGLIPGAYWVEYLPFLRHIPNWFPGAAFHKIADKYRPYVEGMLEKPYESVLRAMSSGAATPSVAQSIILKTQAGDQGALPEELHRGLLAVAYGAASDTSSGSTEFFMLAMAKYPEVQRKAQAELDAHVGPNRLPDFGDYEDLVYCRAIVKETFRWRPVVPYGVTHRVMRDDEYEGLFIPEGTTIVYNSWSAISSMLLGIRSELMTGEYYTILKITRGPRNSILIGLSRMESSIPTICPGRHLADASLFMTVASVLHVFNVEADITQDGKPLSVDVEMTEDFISLPESLPCVLKPRSGQAESLIRKSDLE</sequence>
<evidence type="ECO:0000256" key="10">
    <source>
        <dbReference type="ARBA" id="ARBA00023004"/>
    </source>
</evidence>
<dbReference type="Pfam" id="PF00067">
    <property type="entry name" value="p450"/>
    <property type="match status" value="1"/>
</dbReference>
<dbReference type="Gene3D" id="1.10.630.10">
    <property type="entry name" value="Cytochrome P450"/>
    <property type="match status" value="2"/>
</dbReference>
<evidence type="ECO:0000313" key="14">
    <source>
        <dbReference type="Proteomes" id="UP001212997"/>
    </source>
</evidence>
<dbReference type="InterPro" id="IPR050364">
    <property type="entry name" value="Cytochrome_P450_fung"/>
</dbReference>
<keyword evidence="14" id="KW-1185">Reference proteome</keyword>
<dbReference type="PRINTS" id="PR00463">
    <property type="entry name" value="EP450I"/>
</dbReference>
<dbReference type="AlphaFoldDB" id="A0AAD5Y859"/>
<comment type="cofactor">
    <cofactor evidence="1">
        <name>heme</name>
        <dbReference type="ChEBI" id="CHEBI:30413"/>
    </cofactor>
</comment>
<evidence type="ECO:0008006" key="15">
    <source>
        <dbReference type="Google" id="ProtNLM"/>
    </source>
</evidence>
<dbReference type="PANTHER" id="PTHR46300:SF2">
    <property type="entry name" value="CYTOCHROME P450 MONOOXYGENASE ALNH-RELATED"/>
    <property type="match status" value="1"/>
</dbReference>
<evidence type="ECO:0000256" key="12">
    <source>
        <dbReference type="ARBA" id="ARBA00023136"/>
    </source>
</evidence>
<dbReference type="GO" id="GO:0005506">
    <property type="term" value="F:iron ion binding"/>
    <property type="evidence" value="ECO:0007669"/>
    <property type="project" value="InterPro"/>
</dbReference>
<dbReference type="PANTHER" id="PTHR46300">
    <property type="entry name" value="P450, PUTATIVE (EUROFUNG)-RELATED-RELATED"/>
    <property type="match status" value="1"/>
</dbReference>
<organism evidence="13 14">
    <name type="scientific">Meripilus lineatus</name>
    <dbReference type="NCBI Taxonomy" id="2056292"/>
    <lineage>
        <taxon>Eukaryota</taxon>
        <taxon>Fungi</taxon>
        <taxon>Dikarya</taxon>
        <taxon>Basidiomycota</taxon>
        <taxon>Agaricomycotina</taxon>
        <taxon>Agaricomycetes</taxon>
        <taxon>Polyporales</taxon>
        <taxon>Meripilaceae</taxon>
        <taxon>Meripilus</taxon>
    </lineage>
</organism>
<keyword evidence="8" id="KW-1133">Transmembrane helix</keyword>
<keyword evidence="12" id="KW-0472">Membrane</keyword>
<evidence type="ECO:0000256" key="11">
    <source>
        <dbReference type="ARBA" id="ARBA00023033"/>
    </source>
</evidence>
<comment type="pathway">
    <text evidence="3">Secondary metabolite biosynthesis.</text>
</comment>
<dbReference type="CDD" id="cd11065">
    <property type="entry name" value="CYP64-like"/>
    <property type="match status" value="1"/>
</dbReference>
<comment type="similarity">
    <text evidence="4">Belongs to the cytochrome P450 family.</text>
</comment>
<dbReference type="EMBL" id="JANAWD010001069">
    <property type="protein sequence ID" value="KAJ3474413.1"/>
    <property type="molecule type" value="Genomic_DNA"/>
</dbReference>
<evidence type="ECO:0000313" key="13">
    <source>
        <dbReference type="EMBL" id="KAJ3474413.1"/>
    </source>
</evidence>
<evidence type="ECO:0000256" key="4">
    <source>
        <dbReference type="ARBA" id="ARBA00010617"/>
    </source>
</evidence>
<keyword evidence="7" id="KW-0479">Metal-binding</keyword>
<dbReference type="SUPFAM" id="SSF48264">
    <property type="entry name" value="Cytochrome P450"/>
    <property type="match status" value="2"/>
</dbReference>